<dbReference type="AlphaFoldDB" id="L1NDV8"/>
<feature type="signal peptide" evidence="2">
    <location>
        <begin position="1"/>
        <end position="27"/>
    </location>
</feature>
<protein>
    <recommendedName>
        <fullName evidence="5">DUF4919 domain-containing protein</fullName>
    </recommendedName>
</protein>
<evidence type="ECO:0008006" key="5">
    <source>
        <dbReference type="Google" id="ProtNLM"/>
    </source>
</evidence>
<dbReference type="Pfam" id="PF16266">
    <property type="entry name" value="DUF4919"/>
    <property type="match status" value="1"/>
</dbReference>
<reference evidence="3 4" key="1">
    <citation type="submission" date="2012-05" db="EMBL/GenBank/DDBJ databases">
        <authorList>
            <person name="Weinstock G."/>
            <person name="Sodergren E."/>
            <person name="Lobos E.A."/>
            <person name="Fulton L."/>
            <person name="Fulton R."/>
            <person name="Courtney L."/>
            <person name="Fronick C."/>
            <person name="O'Laughlin M."/>
            <person name="Godfrey J."/>
            <person name="Wilson R.M."/>
            <person name="Miner T."/>
            <person name="Farmer C."/>
            <person name="Delehaunty K."/>
            <person name="Cordes M."/>
            <person name="Minx P."/>
            <person name="Tomlinson C."/>
            <person name="Chen J."/>
            <person name="Wollam A."/>
            <person name="Pepin K.H."/>
            <person name="Bhonagiri V."/>
            <person name="Zhang X."/>
            <person name="Suruliraj S."/>
            <person name="Warren W."/>
            <person name="Mitreva M."/>
            <person name="Mardis E.R."/>
            <person name="Wilson R.K."/>
        </authorList>
    </citation>
    <scope>NUCLEOTIDE SEQUENCE [LARGE SCALE GENOMIC DNA]</scope>
    <source>
        <strain evidence="3 4">F0037</strain>
    </source>
</reference>
<proteinExistence type="predicted"/>
<name>L1NDV8_9PORP</name>
<evidence type="ECO:0000313" key="3">
    <source>
        <dbReference type="EMBL" id="EKY01521.1"/>
    </source>
</evidence>
<keyword evidence="2" id="KW-0732">Signal</keyword>
<feature type="compositionally biased region" description="Basic residues" evidence="1">
    <location>
        <begin position="59"/>
        <end position="72"/>
    </location>
</feature>
<dbReference type="InterPro" id="IPR032578">
    <property type="entry name" value="DUF4919"/>
</dbReference>
<comment type="caution">
    <text evidence="3">The sequence shown here is derived from an EMBL/GenBank/DDBJ whole genome shotgun (WGS) entry which is preliminary data.</text>
</comment>
<organism evidence="3 4">
    <name type="scientific">Porphyromonas catoniae F0037</name>
    <dbReference type="NCBI Taxonomy" id="1127696"/>
    <lineage>
        <taxon>Bacteria</taxon>
        <taxon>Pseudomonadati</taxon>
        <taxon>Bacteroidota</taxon>
        <taxon>Bacteroidia</taxon>
        <taxon>Bacteroidales</taxon>
        <taxon>Porphyromonadaceae</taxon>
        <taxon>Porphyromonas</taxon>
    </lineage>
</organism>
<dbReference type="STRING" id="1127696.HMPREF9134_00898"/>
<evidence type="ECO:0000313" key="4">
    <source>
        <dbReference type="Proteomes" id="UP000010408"/>
    </source>
</evidence>
<feature type="compositionally biased region" description="Basic residues" evidence="1">
    <location>
        <begin position="30"/>
        <end position="41"/>
    </location>
</feature>
<feature type="region of interest" description="Disordered" evidence="1">
    <location>
        <begin position="22"/>
        <end position="87"/>
    </location>
</feature>
<feature type="chain" id="PRO_5003954473" description="DUF4919 domain-containing protein" evidence="2">
    <location>
        <begin position="28"/>
        <end position="294"/>
    </location>
</feature>
<dbReference type="HOGENOM" id="CLU_082406_0_0_10"/>
<dbReference type="EMBL" id="AMEQ01000025">
    <property type="protein sequence ID" value="EKY01521.1"/>
    <property type="molecule type" value="Genomic_DNA"/>
</dbReference>
<dbReference type="PATRIC" id="fig|1127696.3.peg.817"/>
<dbReference type="RefSeq" id="WP_005469281.1">
    <property type="nucleotide sequence ID" value="NZ_KB291046.1"/>
</dbReference>
<sequence>MKPICSKLTLLLLALGVGLVAPDNLGAASPRKKPKTTKTTKSKSSSTSKKKTKAGSSKRTSRNSRSRHRSRRVYVPTAEQLEQMRQDSIRLRTGGSEPIQKVSDPTARPLELLTTRFRRADSTLTRSEVHELYFAVDGRPDTAPFLSKIEEQADALINEHKFADALKVVQQGLWRTPTHIGLIKRACDLSLHLKSNRFESYMYQLVELLSMLAHTGDASSREKAIEVRSTSDALLFEVHWNETAREDITSTREESTKGKNYFIVTIRGKDKGKSEDHYYLLRSTFTTDPTSSKK</sequence>
<gene>
    <name evidence="3" type="ORF">HMPREF9134_00898</name>
</gene>
<evidence type="ECO:0000256" key="2">
    <source>
        <dbReference type="SAM" id="SignalP"/>
    </source>
</evidence>
<evidence type="ECO:0000256" key="1">
    <source>
        <dbReference type="SAM" id="MobiDB-lite"/>
    </source>
</evidence>
<dbReference type="Proteomes" id="UP000010408">
    <property type="component" value="Unassembled WGS sequence"/>
</dbReference>
<accession>L1NDV8</accession>